<dbReference type="InterPro" id="IPR036249">
    <property type="entry name" value="Thioredoxin-like_sf"/>
</dbReference>
<evidence type="ECO:0000313" key="3">
    <source>
        <dbReference type="Proteomes" id="UP000076476"/>
    </source>
</evidence>
<feature type="domain" description="Thioredoxin-like fold" evidence="1">
    <location>
        <begin position="27"/>
        <end position="120"/>
    </location>
</feature>
<evidence type="ECO:0000259" key="1">
    <source>
        <dbReference type="Pfam" id="PF13098"/>
    </source>
</evidence>
<dbReference type="PANTHER" id="PTHR42852:SF13">
    <property type="entry name" value="PROTEIN DIPZ"/>
    <property type="match status" value="1"/>
</dbReference>
<evidence type="ECO:0000313" key="2">
    <source>
        <dbReference type="EMBL" id="KZN97839.1"/>
    </source>
</evidence>
<dbReference type="STRING" id="33936.AZI98_01475"/>
<dbReference type="AlphaFoldDB" id="A0A165Z4S7"/>
<dbReference type="PANTHER" id="PTHR42852">
    <property type="entry name" value="THIOL:DISULFIDE INTERCHANGE PROTEIN DSBE"/>
    <property type="match status" value="1"/>
</dbReference>
<comment type="caution">
    <text evidence="2">The sequence shown here is derived from an EMBL/GenBank/DDBJ whole genome shotgun (WGS) entry which is preliminary data.</text>
</comment>
<dbReference type="RefSeq" id="WP_063386518.1">
    <property type="nucleotide sequence ID" value="NZ_LWBR01000005.1"/>
</dbReference>
<dbReference type="OrthoDB" id="2909932at2"/>
<dbReference type="EMBL" id="LWBR01000005">
    <property type="protein sequence ID" value="KZN97839.1"/>
    <property type="molecule type" value="Genomic_DNA"/>
</dbReference>
<dbReference type="InterPro" id="IPR012336">
    <property type="entry name" value="Thioredoxin-like_fold"/>
</dbReference>
<sequence>MDLIQTMTKDLPWLNVPKNGHDFPSSNRLLFYFWSISCPYCSELTDQLLEETVNLETFHVIAVHVPYTAEEKSLELVKTRVEEKKITIPVVLDQNYEIAQSFGIQGIPAFCLVNQQMKKELLTMGEEGFHKMMKKIKQLK</sequence>
<gene>
    <name evidence="2" type="ORF">AZI98_01475</name>
</gene>
<reference evidence="2 3" key="1">
    <citation type="submission" date="2016-04" db="EMBL/GenBank/DDBJ databases">
        <title>Draft genome sequence of Aeribacillus pallidus 8m3 from petroleum reservoir.</title>
        <authorList>
            <person name="Poltaraus A.B."/>
            <person name="Nazina T.N."/>
            <person name="Tourova T.P."/>
            <person name="Malakho S.M."/>
            <person name="Korshunova A.V."/>
            <person name="Sokolova D.S."/>
        </authorList>
    </citation>
    <scope>NUCLEOTIDE SEQUENCE [LARGE SCALE GENOMIC DNA]</scope>
    <source>
        <strain evidence="2 3">8m3</strain>
    </source>
</reference>
<dbReference type="CDD" id="cd02966">
    <property type="entry name" value="TlpA_like_family"/>
    <property type="match status" value="1"/>
</dbReference>
<organism evidence="2 3">
    <name type="scientific">Aeribacillus pallidus</name>
    <dbReference type="NCBI Taxonomy" id="33936"/>
    <lineage>
        <taxon>Bacteria</taxon>
        <taxon>Bacillati</taxon>
        <taxon>Bacillota</taxon>
        <taxon>Bacilli</taxon>
        <taxon>Bacillales</taxon>
        <taxon>Bacillaceae</taxon>
        <taxon>Aeribacillus</taxon>
    </lineage>
</organism>
<dbReference type="InterPro" id="IPR050553">
    <property type="entry name" value="Thioredoxin_ResA/DsbE_sf"/>
</dbReference>
<proteinExistence type="predicted"/>
<keyword evidence="3" id="KW-1185">Reference proteome</keyword>
<dbReference type="SUPFAM" id="SSF52833">
    <property type="entry name" value="Thioredoxin-like"/>
    <property type="match status" value="1"/>
</dbReference>
<name>A0A165Z4S7_9BACI</name>
<protein>
    <recommendedName>
        <fullName evidence="1">Thioredoxin-like fold domain-containing protein</fullName>
    </recommendedName>
</protein>
<accession>A0A165Z4S7</accession>
<dbReference type="Proteomes" id="UP000076476">
    <property type="component" value="Unassembled WGS sequence"/>
</dbReference>
<dbReference type="Gene3D" id="3.40.30.10">
    <property type="entry name" value="Glutaredoxin"/>
    <property type="match status" value="1"/>
</dbReference>
<dbReference type="Pfam" id="PF13098">
    <property type="entry name" value="Thioredoxin_2"/>
    <property type="match status" value="1"/>
</dbReference>